<dbReference type="Gene3D" id="2.60.120.1440">
    <property type="match status" value="1"/>
</dbReference>
<evidence type="ECO:0000256" key="1">
    <source>
        <dbReference type="SAM" id="Phobius"/>
    </source>
</evidence>
<keyword evidence="5" id="KW-1185">Reference proteome</keyword>
<dbReference type="RefSeq" id="WP_318350178.1">
    <property type="nucleotide sequence ID" value="NZ_AP018694.1"/>
</dbReference>
<feature type="domain" description="Protein FecR C-terminal" evidence="3">
    <location>
        <begin position="264"/>
        <end position="331"/>
    </location>
</feature>
<dbReference type="AlphaFoldDB" id="A0A5K7S6K3"/>
<dbReference type="InterPro" id="IPR006860">
    <property type="entry name" value="FecR"/>
</dbReference>
<keyword evidence="1" id="KW-1133">Transmembrane helix</keyword>
<dbReference type="GO" id="GO:0016989">
    <property type="term" value="F:sigma factor antagonist activity"/>
    <property type="evidence" value="ECO:0007669"/>
    <property type="project" value="TreeGrafter"/>
</dbReference>
<evidence type="ECO:0000259" key="3">
    <source>
        <dbReference type="Pfam" id="PF16344"/>
    </source>
</evidence>
<dbReference type="PANTHER" id="PTHR30273">
    <property type="entry name" value="PERIPLASMIC SIGNAL SENSOR AND SIGMA FACTOR ACTIVATOR FECR-RELATED"/>
    <property type="match status" value="1"/>
</dbReference>
<dbReference type="FunFam" id="2.60.120.1440:FF:000001">
    <property type="entry name" value="Putative anti-sigma factor"/>
    <property type="match status" value="1"/>
</dbReference>
<feature type="transmembrane region" description="Helical" evidence="1">
    <location>
        <begin position="91"/>
        <end position="108"/>
    </location>
</feature>
<dbReference type="Proteomes" id="UP001193389">
    <property type="component" value="Chromosome"/>
</dbReference>
<dbReference type="PIRSF" id="PIRSF018266">
    <property type="entry name" value="FecR"/>
    <property type="match status" value="1"/>
</dbReference>
<feature type="domain" description="FecR protein" evidence="2">
    <location>
        <begin position="125"/>
        <end position="214"/>
    </location>
</feature>
<name>A0A5K7S6K3_9BACT</name>
<dbReference type="Gene3D" id="3.55.50.30">
    <property type="match status" value="1"/>
</dbReference>
<dbReference type="EMBL" id="AP018694">
    <property type="protein sequence ID" value="BBE17159.1"/>
    <property type="molecule type" value="Genomic_DNA"/>
</dbReference>
<dbReference type="InterPro" id="IPR012373">
    <property type="entry name" value="Ferrdict_sens_TM"/>
</dbReference>
<organism evidence="4 5">
    <name type="scientific">Aquipluma nitroreducens</name>
    <dbReference type="NCBI Taxonomy" id="2010828"/>
    <lineage>
        <taxon>Bacteria</taxon>
        <taxon>Pseudomonadati</taxon>
        <taxon>Bacteroidota</taxon>
        <taxon>Bacteroidia</taxon>
        <taxon>Marinilabiliales</taxon>
        <taxon>Prolixibacteraceae</taxon>
        <taxon>Aquipluma</taxon>
    </lineage>
</organism>
<dbReference type="PANTHER" id="PTHR30273:SF2">
    <property type="entry name" value="PROTEIN FECR"/>
    <property type="match status" value="1"/>
</dbReference>
<evidence type="ECO:0000313" key="4">
    <source>
        <dbReference type="EMBL" id="BBE17159.1"/>
    </source>
</evidence>
<keyword evidence="1" id="KW-0812">Transmembrane</keyword>
<dbReference type="InterPro" id="IPR032508">
    <property type="entry name" value="FecR_C"/>
</dbReference>
<gene>
    <name evidence="4" type="ORF">AQPE_1308</name>
</gene>
<evidence type="ECO:0000313" key="5">
    <source>
        <dbReference type="Proteomes" id="UP001193389"/>
    </source>
</evidence>
<dbReference type="Pfam" id="PF04773">
    <property type="entry name" value="FecR"/>
    <property type="match status" value="1"/>
</dbReference>
<reference evidence="4" key="1">
    <citation type="journal article" date="2020" name="Int. J. Syst. Evol. Microbiol.">
        <title>Aquipluma nitroreducens gen. nov. sp. nov., a novel facultatively anaerobic bacterium isolated from a freshwater lake.</title>
        <authorList>
            <person name="Watanabe M."/>
            <person name="Kojima H."/>
            <person name="Fukui M."/>
        </authorList>
    </citation>
    <scope>NUCLEOTIDE SEQUENCE</scope>
    <source>
        <strain evidence="4">MeG22</strain>
    </source>
</reference>
<sequence length="339" mass="39006">MTSKIINIANRFLSEKDCTSQELSALKKWLSDPETHAEVESWLLEHWASSPEIDSTTLIEIVFQQIQEYEEEHQIKSGFSMRRILKVYQKIAAFLLIPIIGFGILYWVNSSSHSNGAMTETIAPRGQKSQIVLADGTKVWLNSDTKIKYPGNFSKNQRDVYLDGEAFFEVSKNTHQPFVVHTSGVNVKVLGTKFNVKAYADENQIETSLFEGKINLVLKNSSTKNMAEKEIEPGQSFIYSKTNHRLVANKFPQDEINGWKANQLIFKDDTFSNLVRKVERWYDVKVVYDGKLFNDRRLTVELYEGERLERLMNIISLTLSVNYKYEKGQIILTPKAKNM</sequence>
<dbReference type="Pfam" id="PF16344">
    <property type="entry name" value="FecR_C"/>
    <property type="match status" value="1"/>
</dbReference>
<evidence type="ECO:0000259" key="2">
    <source>
        <dbReference type="Pfam" id="PF04773"/>
    </source>
</evidence>
<keyword evidence="1" id="KW-0472">Membrane</keyword>
<proteinExistence type="predicted"/>
<dbReference type="KEGG" id="anf:AQPE_1308"/>
<protein>
    <submittedName>
        <fullName evidence="4">Anti-sigma factor</fullName>
    </submittedName>
</protein>
<accession>A0A5K7S6K3</accession>